<dbReference type="RefSeq" id="WP_245117978.1">
    <property type="nucleotide sequence ID" value="NZ_CP095061.1"/>
</dbReference>
<proteinExistence type="predicted"/>
<name>A0ABY4G0C0_9BACT</name>
<gene>
    <name evidence="1" type="ORF">MUN86_11850</name>
</gene>
<protein>
    <submittedName>
        <fullName evidence="1">Uncharacterized protein</fullName>
    </submittedName>
</protein>
<reference evidence="1" key="1">
    <citation type="submission" date="2022-04" db="EMBL/GenBank/DDBJ databases">
        <title>Hymenobacter sp. isolated from the air.</title>
        <authorList>
            <person name="Won M."/>
            <person name="Lee C.-M."/>
            <person name="Woen H.-Y."/>
            <person name="Kwon S.-W."/>
        </authorList>
    </citation>
    <scope>NUCLEOTIDE SEQUENCE</scope>
    <source>
        <strain evidence="1">5420S-77</strain>
    </source>
</reference>
<sequence>MDFSASRTPSAAQDAEQLDGSSLDIAAEKLAQLRALLPDAFSEGKLDVDKLRLALGEAVHTGEERYGLNWPGKADAYKEIQKRTTATLAPTERAAWSSTRRKMCSLKAKIWKCCGCCRSRISGK</sequence>
<dbReference type="EMBL" id="CP095061">
    <property type="protein sequence ID" value="UOQ64292.1"/>
    <property type="molecule type" value="Genomic_DNA"/>
</dbReference>
<organism evidence="1 2">
    <name type="scientific">Hymenobacter volaticus</name>
    <dbReference type="NCBI Taxonomy" id="2932254"/>
    <lineage>
        <taxon>Bacteria</taxon>
        <taxon>Pseudomonadati</taxon>
        <taxon>Bacteroidota</taxon>
        <taxon>Cytophagia</taxon>
        <taxon>Cytophagales</taxon>
        <taxon>Hymenobacteraceae</taxon>
        <taxon>Hymenobacter</taxon>
    </lineage>
</organism>
<accession>A0ABY4G0C0</accession>
<evidence type="ECO:0000313" key="2">
    <source>
        <dbReference type="Proteomes" id="UP000830401"/>
    </source>
</evidence>
<evidence type="ECO:0000313" key="1">
    <source>
        <dbReference type="EMBL" id="UOQ64292.1"/>
    </source>
</evidence>
<keyword evidence="2" id="KW-1185">Reference proteome</keyword>
<dbReference type="Proteomes" id="UP000830401">
    <property type="component" value="Chromosome"/>
</dbReference>